<reference evidence="1" key="2">
    <citation type="submission" date="2020-09" db="EMBL/GenBank/DDBJ databases">
        <authorList>
            <person name="Sun Q."/>
            <person name="Zhou Y."/>
        </authorList>
    </citation>
    <scope>NUCLEOTIDE SEQUENCE</scope>
    <source>
        <strain evidence="1">CGMCC 1.16134</strain>
    </source>
</reference>
<sequence>MGNTVGILMHHMQQCYVSGLDLIDLDVLFTAEKHSAQREKGQLIRMDLGQESKALLIELEGSWKRIGTAFL</sequence>
<reference evidence="1" key="1">
    <citation type="journal article" date="2014" name="Int. J. Syst. Evol. Microbiol.">
        <title>Complete genome sequence of Corynebacterium casei LMG S-19264T (=DSM 44701T), isolated from a smear-ripened cheese.</title>
        <authorList>
            <consortium name="US DOE Joint Genome Institute (JGI-PGF)"/>
            <person name="Walter F."/>
            <person name="Albersmeier A."/>
            <person name="Kalinowski J."/>
            <person name="Ruckert C."/>
        </authorList>
    </citation>
    <scope>NUCLEOTIDE SEQUENCE</scope>
    <source>
        <strain evidence="1">CGMCC 1.16134</strain>
    </source>
</reference>
<dbReference type="Proteomes" id="UP000637643">
    <property type="component" value="Unassembled WGS sequence"/>
</dbReference>
<protein>
    <submittedName>
        <fullName evidence="1">Uncharacterized protein</fullName>
    </submittedName>
</protein>
<comment type="caution">
    <text evidence="1">The sequence shown here is derived from an EMBL/GenBank/DDBJ whole genome shotgun (WGS) entry which is preliminary data.</text>
</comment>
<dbReference type="EMBL" id="BMKR01000011">
    <property type="protein sequence ID" value="GGF83957.1"/>
    <property type="molecule type" value="Genomic_DNA"/>
</dbReference>
<evidence type="ECO:0000313" key="1">
    <source>
        <dbReference type="EMBL" id="GGF83957.1"/>
    </source>
</evidence>
<keyword evidence="2" id="KW-1185">Reference proteome</keyword>
<proteinExistence type="predicted"/>
<dbReference type="AlphaFoldDB" id="A0A917CEU9"/>
<name>A0A917CEU9_9BACL</name>
<gene>
    <name evidence="1" type="ORF">GCM10010912_31450</name>
</gene>
<organism evidence="1 2">
    <name type="scientific">Paenibacillus albidus</name>
    <dbReference type="NCBI Taxonomy" id="2041023"/>
    <lineage>
        <taxon>Bacteria</taxon>
        <taxon>Bacillati</taxon>
        <taxon>Bacillota</taxon>
        <taxon>Bacilli</taxon>
        <taxon>Bacillales</taxon>
        <taxon>Paenibacillaceae</taxon>
        <taxon>Paenibacillus</taxon>
    </lineage>
</organism>
<accession>A0A917CEU9</accession>
<evidence type="ECO:0000313" key="2">
    <source>
        <dbReference type="Proteomes" id="UP000637643"/>
    </source>
</evidence>